<feature type="region of interest" description="Disordered" evidence="1">
    <location>
        <begin position="65"/>
        <end position="90"/>
    </location>
</feature>
<feature type="region of interest" description="Disordered" evidence="1">
    <location>
        <begin position="26"/>
        <end position="47"/>
    </location>
</feature>
<name>A0A0Q3R9Q0_AMAAE</name>
<dbReference type="AlphaFoldDB" id="A0A0Q3R9Q0"/>
<gene>
    <name evidence="2" type="ORF">AAES_74990</name>
</gene>
<evidence type="ECO:0000313" key="2">
    <source>
        <dbReference type="EMBL" id="KQK82049.1"/>
    </source>
</evidence>
<accession>A0A0Q3R9Q0</accession>
<comment type="caution">
    <text evidence="2">The sequence shown here is derived from an EMBL/GenBank/DDBJ whole genome shotgun (WGS) entry which is preliminary data.</text>
</comment>
<organism evidence="2 3">
    <name type="scientific">Amazona aestiva</name>
    <name type="common">Blue-fronted Amazon parrot</name>
    <dbReference type="NCBI Taxonomy" id="12930"/>
    <lineage>
        <taxon>Eukaryota</taxon>
        <taxon>Metazoa</taxon>
        <taxon>Chordata</taxon>
        <taxon>Craniata</taxon>
        <taxon>Vertebrata</taxon>
        <taxon>Euteleostomi</taxon>
        <taxon>Archelosauria</taxon>
        <taxon>Archosauria</taxon>
        <taxon>Dinosauria</taxon>
        <taxon>Saurischia</taxon>
        <taxon>Theropoda</taxon>
        <taxon>Coelurosauria</taxon>
        <taxon>Aves</taxon>
        <taxon>Neognathae</taxon>
        <taxon>Neoaves</taxon>
        <taxon>Telluraves</taxon>
        <taxon>Australaves</taxon>
        <taxon>Psittaciformes</taxon>
        <taxon>Psittacidae</taxon>
        <taxon>Amazona</taxon>
    </lineage>
</organism>
<protein>
    <submittedName>
        <fullName evidence="2">Uncharacterized protein</fullName>
    </submittedName>
</protein>
<feature type="compositionally biased region" description="Low complexity" evidence="1">
    <location>
        <begin position="31"/>
        <end position="40"/>
    </location>
</feature>
<dbReference type="EMBL" id="LMAW01002036">
    <property type="protein sequence ID" value="KQK82049.1"/>
    <property type="molecule type" value="Genomic_DNA"/>
</dbReference>
<keyword evidence="3" id="KW-1185">Reference proteome</keyword>
<sequence>MFSRRKGRLNRVPLVVAFRSFEDSWNRRGAGKPTGDPCCPGKKKKKQQEVNPCCPSKKWSLAELKEAGSAGKPTGDPCCPGKKKKQQEVNPCCPGKKWSLAAPARSGALLS</sequence>
<reference evidence="2 3" key="1">
    <citation type="submission" date="2015-10" db="EMBL/GenBank/DDBJ databases">
        <authorList>
            <person name="Gilbert D.G."/>
        </authorList>
    </citation>
    <scope>NUCLEOTIDE SEQUENCE [LARGE SCALE GENOMIC DNA]</scope>
    <source>
        <strain evidence="2">FVVF132</strain>
    </source>
</reference>
<evidence type="ECO:0000313" key="3">
    <source>
        <dbReference type="Proteomes" id="UP000051836"/>
    </source>
</evidence>
<proteinExistence type="predicted"/>
<evidence type="ECO:0000256" key="1">
    <source>
        <dbReference type="SAM" id="MobiDB-lite"/>
    </source>
</evidence>
<dbReference type="Proteomes" id="UP000051836">
    <property type="component" value="Unassembled WGS sequence"/>
</dbReference>